<dbReference type="EMBL" id="VTYN01000014">
    <property type="protein sequence ID" value="NOH49288.1"/>
    <property type="molecule type" value="Genomic_DNA"/>
</dbReference>
<dbReference type="CDD" id="cd07133">
    <property type="entry name" value="ALDH_CALDH_CalB"/>
    <property type="match status" value="1"/>
</dbReference>
<dbReference type="PIRSF" id="PIRSF036492">
    <property type="entry name" value="ALDH"/>
    <property type="match status" value="1"/>
</dbReference>
<evidence type="ECO:0000256" key="1">
    <source>
        <dbReference type="ARBA" id="ARBA00009986"/>
    </source>
</evidence>
<dbReference type="InterPro" id="IPR015590">
    <property type="entry name" value="Aldehyde_DH_dom"/>
</dbReference>
<dbReference type="InterPro" id="IPR016163">
    <property type="entry name" value="Ald_DH_C"/>
</dbReference>
<evidence type="ECO:0000256" key="2">
    <source>
        <dbReference type="ARBA" id="ARBA00023002"/>
    </source>
</evidence>
<dbReference type="PANTHER" id="PTHR43570">
    <property type="entry name" value="ALDEHYDE DEHYDROGENASE"/>
    <property type="match status" value="1"/>
</dbReference>
<evidence type="ECO:0000256" key="3">
    <source>
        <dbReference type="ARBA" id="ARBA00023027"/>
    </source>
</evidence>
<accession>A0A7Y4E2J2</accession>
<dbReference type="InterPro" id="IPR029510">
    <property type="entry name" value="Ald_DH_CS_GLU"/>
</dbReference>
<proteinExistence type="inferred from homology"/>
<dbReference type="PANTHER" id="PTHR43570:SF20">
    <property type="entry name" value="ALDEHYDE DEHYDROGENASE ALDX-RELATED"/>
    <property type="match status" value="1"/>
</dbReference>
<dbReference type="PROSITE" id="PS00687">
    <property type="entry name" value="ALDEHYDE_DEHYDR_GLU"/>
    <property type="match status" value="1"/>
</dbReference>
<comment type="caution">
    <text evidence="9">The sequence shown here is derived from an EMBL/GenBank/DDBJ whole genome shotgun (WGS) entry which is preliminary data.</text>
</comment>
<dbReference type="GO" id="GO:0005737">
    <property type="term" value="C:cytoplasm"/>
    <property type="evidence" value="ECO:0007669"/>
    <property type="project" value="TreeGrafter"/>
</dbReference>
<dbReference type="Pfam" id="PF00171">
    <property type="entry name" value="Aldedh"/>
    <property type="match status" value="1"/>
</dbReference>
<dbReference type="Gene3D" id="3.40.309.10">
    <property type="entry name" value="Aldehyde Dehydrogenase, Chain A, domain 2"/>
    <property type="match status" value="1"/>
</dbReference>
<organism evidence="9 10">
    <name type="scientific">Vibrio rotiferianus</name>
    <dbReference type="NCBI Taxonomy" id="190895"/>
    <lineage>
        <taxon>Bacteria</taxon>
        <taxon>Pseudomonadati</taxon>
        <taxon>Pseudomonadota</taxon>
        <taxon>Gammaproteobacteria</taxon>
        <taxon>Vibrionales</taxon>
        <taxon>Vibrionaceae</taxon>
        <taxon>Vibrio</taxon>
    </lineage>
</organism>
<dbReference type="InterPro" id="IPR016161">
    <property type="entry name" value="Ald_DH/histidinol_DH"/>
</dbReference>
<keyword evidence="2 4" id="KW-0560">Oxidoreductase</keyword>
<gene>
    <name evidence="9" type="ORF">F0262_14635</name>
</gene>
<dbReference type="Proteomes" id="UP000572072">
    <property type="component" value="Unassembled WGS sequence"/>
</dbReference>
<reference evidence="9 10" key="1">
    <citation type="submission" date="2019-08" db="EMBL/GenBank/DDBJ databases">
        <title>Draft genome sequencing and comparative genomics of hatchery-associated Vibrios.</title>
        <authorList>
            <person name="Kehlet-Delgado H."/>
            <person name="Mueller R.S."/>
        </authorList>
    </citation>
    <scope>NUCLEOTIDE SEQUENCE [LARGE SCALE GENOMIC DNA]</scope>
    <source>
        <strain evidence="9 10">00-78-3</strain>
    </source>
</reference>
<evidence type="ECO:0000256" key="4">
    <source>
        <dbReference type="PIRNR" id="PIRNR036492"/>
    </source>
</evidence>
<name>A0A7Y4E2J2_9VIBR</name>
<dbReference type="GO" id="GO:0004029">
    <property type="term" value="F:aldehyde dehydrogenase (NAD+) activity"/>
    <property type="evidence" value="ECO:0007669"/>
    <property type="project" value="TreeGrafter"/>
</dbReference>
<protein>
    <recommendedName>
        <fullName evidence="4">Aldehyde dehydrogenase</fullName>
    </recommendedName>
</protein>
<feature type="active site" evidence="5">
    <location>
        <position position="257"/>
    </location>
</feature>
<sequence length="483" mass="53859">MSAQPLYDIDQPEAALRPTLETLKSAFLTIPNPNAGMRIERLQRLHSALLAYQDRLIDAVDQDFNGRSSAETLMIELLPILEGIHYNKKNLRKWMKPSRRKTPLMLFGAKTKVHYQPLGVVGIVVPWNFPIFLGLSPLAGALAAGNLAMIKTSEFAPKTGEVMKQMISEYFTSDEVVVVNGGVEVATEFTKLPFDHIVFTGSTQVGSIVMQAAAQNLTPVTLELGGKSPAIIHEDFPIEEAAKRIAFGKGLNAGQVCVSPDYILVPNGKVDEFAEAFKNAISKHYPTMRDNPDYTSIITERQRDRLADNIADAKQKGAEVMVVNPANEDFSGTRKLPMHVVKNVTHDMRVMREEIFGPILPLVPYETLDDAIQYVQSKDRPLALYYFDWDQSRIEKVVENTHSGGVCINEVMTHTMVDDMPFGGVGPSGMGHYHGKEGFLNFSKAKSIVIKGRFDASQYISAPWGNKMFNFFTNFQLNRLKKF</sequence>
<keyword evidence="3" id="KW-0520">NAD</keyword>
<feature type="domain" description="Aldehyde dehydrogenase" evidence="8">
    <location>
        <begin position="24"/>
        <end position="448"/>
    </location>
</feature>
<evidence type="ECO:0000256" key="5">
    <source>
        <dbReference type="PIRSR" id="PIRSR036492-1"/>
    </source>
</evidence>
<evidence type="ECO:0000313" key="9">
    <source>
        <dbReference type="EMBL" id="NOH49288.1"/>
    </source>
</evidence>
<evidence type="ECO:0000256" key="6">
    <source>
        <dbReference type="PROSITE-ProRule" id="PRU10007"/>
    </source>
</evidence>
<dbReference type="Gene3D" id="3.40.605.10">
    <property type="entry name" value="Aldehyde Dehydrogenase, Chain A, domain 1"/>
    <property type="match status" value="1"/>
</dbReference>
<dbReference type="FunFam" id="3.40.605.10:FF:000004">
    <property type="entry name" value="Aldehyde dehydrogenase"/>
    <property type="match status" value="1"/>
</dbReference>
<dbReference type="GO" id="GO:0006081">
    <property type="term" value="P:aldehyde metabolic process"/>
    <property type="evidence" value="ECO:0007669"/>
    <property type="project" value="InterPro"/>
</dbReference>
<dbReference type="InterPro" id="IPR012394">
    <property type="entry name" value="Aldehyde_DH_NAD(P)"/>
</dbReference>
<dbReference type="RefSeq" id="WP_171358340.1">
    <property type="nucleotide sequence ID" value="NZ_VTYN01000014.1"/>
</dbReference>
<evidence type="ECO:0000256" key="7">
    <source>
        <dbReference type="RuleBase" id="RU003345"/>
    </source>
</evidence>
<comment type="similarity">
    <text evidence="1 4 7">Belongs to the aldehyde dehydrogenase family.</text>
</comment>
<dbReference type="AlphaFoldDB" id="A0A7Y4E2J2"/>
<dbReference type="InterPro" id="IPR016162">
    <property type="entry name" value="Ald_DH_N"/>
</dbReference>
<evidence type="ECO:0000259" key="8">
    <source>
        <dbReference type="Pfam" id="PF00171"/>
    </source>
</evidence>
<evidence type="ECO:0000313" key="10">
    <source>
        <dbReference type="Proteomes" id="UP000572072"/>
    </source>
</evidence>
<feature type="active site" evidence="5 6">
    <location>
        <position position="223"/>
    </location>
</feature>
<dbReference type="SUPFAM" id="SSF53720">
    <property type="entry name" value="ALDH-like"/>
    <property type="match status" value="1"/>
</dbReference>